<evidence type="ECO:0000256" key="2">
    <source>
        <dbReference type="PIRSR" id="PIRSR613078-2"/>
    </source>
</evidence>
<evidence type="ECO:0000313" key="3">
    <source>
        <dbReference type="EMBL" id="AUM12216.1"/>
    </source>
</evidence>
<dbReference type="InterPro" id="IPR051695">
    <property type="entry name" value="Phosphoglycerate_Mutase"/>
</dbReference>
<dbReference type="PANTHER" id="PTHR46517">
    <property type="entry name" value="FRUCTOSE-2,6-BISPHOSPHATASE TIGAR"/>
    <property type="match status" value="1"/>
</dbReference>
<dbReference type="EMBL" id="CP022684">
    <property type="protein sequence ID" value="AUM12216.1"/>
    <property type="molecule type" value="Genomic_DNA"/>
</dbReference>
<feature type="binding site" evidence="2">
    <location>
        <position position="62"/>
    </location>
    <ligand>
        <name>substrate</name>
    </ligand>
</feature>
<dbReference type="Proteomes" id="UP000235116">
    <property type="component" value="Chromosome"/>
</dbReference>
<gene>
    <name evidence="3" type="ORF">Kalk_07240</name>
</gene>
<evidence type="ECO:0000313" key="4">
    <source>
        <dbReference type="Proteomes" id="UP000235116"/>
    </source>
</evidence>
<feature type="binding site" evidence="2">
    <location>
        <begin position="10"/>
        <end position="17"/>
    </location>
    <ligand>
        <name>substrate</name>
    </ligand>
</feature>
<proteinExistence type="predicted"/>
<name>A0A2K9LIN1_9GAMM</name>
<dbReference type="SUPFAM" id="SSF53254">
    <property type="entry name" value="Phosphoglycerate mutase-like"/>
    <property type="match status" value="1"/>
</dbReference>
<dbReference type="InterPro" id="IPR001345">
    <property type="entry name" value="PG/BPGM_mutase_AS"/>
</dbReference>
<dbReference type="KEGG" id="kak:Kalk_07240"/>
<dbReference type="InterPro" id="IPR013078">
    <property type="entry name" value="His_Pase_superF_clade-1"/>
</dbReference>
<dbReference type="GO" id="GO:0043456">
    <property type="term" value="P:regulation of pentose-phosphate shunt"/>
    <property type="evidence" value="ECO:0007669"/>
    <property type="project" value="TreeGrafter"/>
</dbReference>
<dbReference type="GO" id="GO:0045820">
    <property type="term" value="P:negative regulation of glycolytic process"/>
    <property type="evidence" value="ECO:0007669"/>
    <property type="project" value="TreeGrafter"/>
</dbReference>
<sequence length="204" mass="22548">MSSTHLILIRHGQIQANIDKRWHGWTDSALTEMGIAQAERVAARIHQHHPDVSAIYASPLQRTFNTALRIAEILQLDIIEEPGIKEYGIGVWEGETFSDLHSKHGFFKQVDADPHFAPEQGESIAQVGDRVSTAWQGFVSSHPGQKVLAVSHGAAMALGMAGLFDKDWYAWGKYQFLNTSVTELKLGAEPELLTLNCVAHLEGL</sequence>
<dbReference type="SMART" id="SM00855">
    <property type="entry name" value="PGAM"/>
    <property type="match status" value="1"/>
</dbReference>
<dbReference type="Pfam" id="PF00300">
    <property type="entry name" value="His_Phos_1"/>
    <property type="match status" value="1"/>
</dbReference>
<dbReference type="PANTHER" id="PTHR46517:SF1">
    <property type="entry name" value="FRUCTOSE-2,6-BISPHOSPHATASE TIGAR"/>
    <property type="match status" value="1"/>
</dbReference>
<protein>
    <recommendedName>
        <fullName evidence="5">Histidine phosphatase family protein</fullName>
    </recommendedName>
</protein>
<dbReference type="RefSeq" id="WP_101893552.1">
    <property type="nucleotide sequence ID" value="NZ_CP022684.1"/>
</dbReference>
<dbReference type="InterPro" id="IPR029033">
    <property type="entry name" value="His_PPase_superfam"/>
</dbReference>
<dbReference type="CDD" id="cd07067">
    <property type="entry name" value="HP_PGM_like"/>
    <property type="match status" value="1"/>
</dbReference>
<dbReference type="OrthoDB" id="9793115at2"/>
<dbReference type="AlphaFoldDB" id="A0A2K9LIN1"/>
<evidence type="ECO:0000256" key="1">
    <source>
        <dbReference type="ARBA" id="ARBA00022801"/>
    </source>
</evidence>
<dbReference type="Gene3D" id="3.40.50.1240">
    <property type="entry name" value="Phosphoglycerate mutase-like"/>
    <property type="match status" value="1"/>
</dbReference>
<accession>A0A2K9LIN1</accession>
<reference evidence="4" key="1">
    <citation type="submission" date="2017-08" db="EMBL/GenBank/DDBJ databases">
        <title>Direct submision.</title>
        <authorList>
            <person name="Kim S.-J."/>
            <person name="Rhee S.-K."/>
        </authorList>
    </citation>
    <scope>NUCLEOTIDE SEQUENCE [LARGE SCALE GENOMIC DNA]</scope>
    <source>
        <strain evidence="4">GI5</strain>
    </source>
</reference>
<keyword evidence="1" id="KW-0378">Hydrolase</keyword>
<dbReference type="GO" id="GO:0005829">
    <property type="term" value="C:cytosol"/>
    <property type="evidence" value="ECO:0007669"/>
    <property type="project" value="TreeGrafter"/>
</dbReference>
<evidence type="ECO:0008006" key="5">
    <source>
        <dbReference type="Google" id="ProtNLM"/>
    </source>
</evidence>
<organism evidence="3 4">
    <name type="scientific">Ketobacter alkanivorans</name>
    <dbReference type="NCBI Taxonomy" id="1917421"/>
    <lineage>
        <taxon>Bacteria</taxon>
        <taxon>Pseudomonadati</taxon>
        <taxon>Pseudomonadota</taxon>
        <taxon>Gammaproteobacteria</taxon>
        <taxon>Pseudomonadales</taxon>
        <taxon>Ketobacteraceae</taxon>
        <taxon>Ketobacter</taxon>
    </lineage>
</organism>
<keyword evidence="4" id="KW-1185">Reference proteome</keyword>
<dbReference type="PROSITE" id="PS00175">
    <property type="entry name" value="PG_MUTASE"/>
    <property type="match status" value="1"/>
</dbReference>
<dbReference type="GO" id="GO:0004331">
    <property type="term" value="F:fructose-2,6-bisphosphate 2-phosphatase activity"/>
    <property type="evidence" value="ECO:0007669"/>
    <property type="project" value="TreeGrafter"/>
</dbReference>